<dbReference type="PROSITE" id="PS00198">
    <property type="entry name" value="4FE4S_FER_1"/>
    <property type="match status" value="1"/>
</dbReference>
<dbReference type="RefSeq" id="WP_084791391.1">
    <property type="nucleotide sequence ID" value="NZ_CALUKV010000021.1"/>
</dbReference>
<dbReference type="InterPro" id="IPR017900">
    <property type="entry name" value="4Fe4S_Fe_S_CS"/>
</dbReference>
<dbReference type="GO" id="GO:0051536">
    <property type="term" value="F:iron-sulfur cluster binding"/>
    <property type="evidence" value="ECO:0007669"/>
    <property type="project" value="UniProtKB-KW"/>
</dbReference>
<evidence type="ECO:0000313" key="11">
    <source>
        <dbReference type="Proteomes" id="UP001168478"/>
    </source>
</evidence>
<proteinExistence type="predicted"/>
<keyword evidence="4 6" id="KW-0408">Iron</keyword>
<protein>
    <recommendedName>
        <fullName evidence="6">Ferredoxin</fullName>
    </recommendedName>
</protein>
<comment type="function">
    <text evidence="6">Ferredoxins are iron-sulfur proteins that transfer electrons in a wide variety of metabolic reactions.</text>
</comment>
<keyword evidence="10" id="KW-1185">Reference proteome</keyword>
<dbReference type="PANTHER" id="PTHR36923:SF3">
    <property type="entry name" value="FERREDOXIN"/>
    <property type="match status" value="1"/>
</dbReference>
<comment type="caution">
    <text evidence="9">The sequence shown here is derived from an EMBL/GenBank/DDBJ whole genome shotgun (WGS) entry which is preliminary data.</text>
</comment>
<dbReference type="EMBL" id="JAUEIF010000002">
    <property type="protein sequence ID" value="MDN0024691.1"/>
    <property type="molecule type" value="Genomic_DNA"/>
</dbReference>
<evidence type="ECO:0000313" key="9">
    <source>
        <dbReference type="EMBL" id="MDN0024691.1"/>
    </source>
</evidence>
<keyword evidence="5 6" id="KW-0411">Iron-sulfur</keyword>
<evidence type="ECO:0000256" key="1">
    <source>
        <dbReference type="ARBA" id="ARBA00022448"/>
    </source>
</evidence>
<name>A0AAW7JS50_9BACT</name>
<dbReference type="EMBL" id="JAUEIE010000002">
    <property type="protein sequence ID" value="MDN0021916.1"/>
    <property type="molecule type" value="Genomic_DNA"/>
</dbReference>
<dbReference type="PANTHER" id="PTHR36923">
    <property type="entry name" value="FERREDOXIN"/>
    <property type="match status" value="1"/>
</dbReference>
<evidence type="ECO:0000259" key="7">
    <source>
        <dbReference type="PROSITE" id="PS51379"/>
    </source>
</evidence>
<dbReference type="AlphaFoldDB" id="A0AAW7JS50"/>
<dbReference type="SUPFAM" id="SSF54862">
    <property type="entry name" value="4Fe-4S ferredoxins"/>
    <property type="match status" value="1"/>
</dbReference>
<keyword evidence="2 6" id="KW-0479">Metal-binding</keyword>
<dbReference type="GO" id="GO:0009055">
    <property type="term" value="F:electron transfer activity"/>
    <property type="evidence" value="ECO:0007669"/>
    <property type="project" value="UniProtKB-UniRule"/>
</dbReference>
<accession>A0AAW7JS50</accession>
<dbReference type="PROSITE" id="PS51379">
    <property type="entry name" value="4FE4S_FER_2"/>
    <property type="match status" value="1"/>
</dbReference>
<dbReference type="Proteomes" id="UP001167831">
    <property type="component" value="Unassembled WGS sequence"/>
</dbReference>
<dbReference type="PRINTS" id="PR00352">
    <property type="entry name" value="3FE4SFRDOXIN"/>
</dbReference>
<dbReference type="InterPro" id="IPR051269">
    <property type="entry name" value="Fe-S_cluster_ET"/>
</dbReference>
<dbReference type="InterPro" id="IPR017896">
    <property type="entry name" value="4Fe4S_Fe-S-bd"/>
</dbReference>
<dbReference type="Pfam" id="PF13370">
    <property type="entry name" value="Fer4_13"/>
    <property type="match status" value="1"/>
</dbReference>
<keyword evidence="3 6" id="KW-0249">Electron transport</keyword>
<gene>
    <name evidence="8" type="ORF">QVN81_02580</name>
    <name evidence="9" type="ORF">QVN84_04020</name>
</gene>
<evidence type="ECO:0000256" key="4">
    <source>
        <dbReference type="ARBA" id="ARBA00023004"/>
    </source>
</evidence>
<dbReference type="GO" id="GO:0005506">
    <property type="term" value="F:iron ion binding"/>
    <property type="evidence" value="ECO:0007669"/>
    <property type="project" value="UniProtKB-UniRule"/>
</dbReference>
<evidence type="ECO:0000256" key="2">
    <source>
        <dbReference type="ARBA" id="ARBA00022723"/>
    </source>
</evidence>
<evidence type="ECO:0000256" key="3">
    <source>
        <dbReference type="ARBA" id="ARBA00022982"/>
    </source>
</evidence>
<keyword evidence="1 6" id="KW-0813">Transport</keyword>
<evidence type="ECO:0000313" key="8">
    <source>
        <dbReference type="EMBL" id="MDN0021916.1"/>
    </source>
</evidence>
<reference evidence="9" key="1">
    <citation type="submission" date="2023-06" db="EMBL/GenBank/DDBJ databases">
        <authorList>
            <person name="Zeman M."/>
            <person name="Kubasova T."/>
            <person name="Jahodarova E."/>
            <person name="Nykrynova M."/>
            <person name="Rychlik I."/>
        </authorList>
    </citation>
    <scope>NUCLEOTIDE SEQUENCE</scope>
    <source>
        <strain evidence="9">ET15</strain>
        <strain evidence="8">ET37</strain>
    </source>
</reference>
<dbReference type="Proteomes" id="UP001168478">
    <property type="component" value="Unassembled WGS sequence"/>
</dbReference>
<evidence type="ECO:0000256" key="6">
    <source>
        <dbReference type="RuleBase" id="RU368020"/>
    </source>
</evidence>
<dbReference type="Gene3D" id="3.30.70.20">
    <property type="match status" value="1"/>
</dbReference>
<feature type="domain" description="4Fe-4S ferredoxin-type" evidence="7">
    <location>
        <begin position="1"/>
        <end position="28"/>
    </location>
</feature>
<sequence length="60" mass="6207">MKYIVNDACIGCGMCASTCPEVFSIDGDVAVAIDSEVPDLLLDSAAEAQEGCPVSAIERI</sequence>
<evidence type="ECO:0000256" key="5">
    <source>
        <dbReference type="ARBA" id="ARBA00023014"/>
    </source>
</evidence>
<evidence type="ECO:0000313" key="10">
    <source>
        <dbReference type="Proteomes" id="UP001167831"/>
    </source>
</evidence>
<dbReference type="InterPro" id="IPR001080">
    <property type="entry name" value="3Fe4S_ferredoxin"/>
</dbReference>
<reference evidence="9" key="2">
    <citation type="submission" date="2023-08" db="EMBL/GenBank/DDBJ databases">
        <title>Identification and characterization of horizontal gene transfer across gut microbiota members of farm animals based on homology search.</title>
        <authorList>
            <person name="Schwarzerova J."/>
            <person name="Nykrynova M."/>
            <person name="Jureckova K."/>
            <person name="Cejkova D."/>
            <person name="Rychlik I."/>
        </authorList>
    </citation>
    <scope>NUCLEOTIDE SEQUENCE</scope>
    <source>
        <strain evidence="9">ET15</strain>
        <strain evidence="8">ET37</strain>
    </source>
</reference>
<organism evidence="9 11">
    <name type="scientific">Leyella lascolaii</name>
    <dbReference type="NCBI Taxonomy" id="1776379"/>
    <lineage>
        <taxon>Bacteria</taxon>
        <taxon>Pseudomonadati</taxon>
        <taxon>Bacteroidota</taxon>
        <taxon>Bacteroidia</taxon>
        <taxon>Bacteroidales</taxon>
        <taxon>Prevotellaceae</taxon>
        <taxon>Leyella</taxon>
    </lineage>
</organism>